<keyword evidence="1" id="KW-1185">Reference proteome</keyword>
<accession>A0ABM1ERF7</accession>
<evidence type="ECO:0000313" key="2">
    <source>
        <dbReference type="RefSeq" id="XP_014674778.1"/>
    </source>
</evidence>
<gene>
    <name evidence="2" type="primary">LOC106814912</name>
</gene>
<name>A0ABM1ERF7_PRICU</name>
<dbReference type="Proteomes" id="UP000695022">
    <property type="component" value="Unplaced"/>
</dbReference>
<reference evidence="2" key="1">
    <citation type="submission" date="2025-08" db="UniProtKB">
        <authorList>
            <consortium name="RefSeq"/>
        </authorList>
    </citation>
    <scope>IDENTIFICATION</scope>
</reference>
<protein>
    <submittedName>
        <fullName evidence="2">Adhesive plaque matrix protein-like isoform X1</fullName>
    </submittedName>
</protein>
<dbReference type="GeneID" id="106814912"/>
<proteinExistence type="predicted"/>
<evidence type="ECO:0000313" key="1">
    <source>
        <dbReference type="Proteomes" id="UP000695022"/>
    </source>
</evidence>
<organism evidence="1 2">
    <name type="scientific">Priapulus caudatus</name>
    <name type="common">Priapulid worm</name>
    <dbReference type="NCBI Taxonomy" id="37621"/>
    <lineage>
        <taxon>Eukaryota</taxon>
        <taxon>Metazoa</taxon>
        <taxon>Ecdysozoa</taxon>
        <taxon>Scalidophora</taxon>
        <taxon>Priapulida</taxon>
        <taxon>Priapulimorpha</taxon>
        <taxon>Priapulimorphida</taxon>
        <taxon>Priapulidae</taxon>
        <taxon>Priapulus</taxon>
    </lineage>
</organism>
<dbReference type="RefSeq" id="XP_014674778.1">
    <property type="nucleotide sequence ID" value="XM_014819292.1"/>
</dbReference>
<sequence>MYYLQSQKKSKGGTPFFRKYSYQPGWYEYSYWNPSYFHEIGYEDDTYVKPIYSYRPQPRYNSREKEIDEYELKSYPYLEPMHNTHRRTYGCEFSPQSDYIYSKGVSFSRPTSNNYGGSYGYGNLYRTQRAADTRDHSDLKLYPHLEPSYSGSHGRRSYGVDITPAYDYLYGKSFSFGRPTPGYTSRSDYRSSPSYGYTPSETYYSRYNQRHYRPAAYQPLYSKPNTFRSTYRPQFAVEHQLNRAGYRY</sequence>